<reference evidence="2 3" key="1">
    <citation type="journal article" date="2012" name="BMC Genomics">
        <title>Genomic basis of broad host range and environmental adaptability of Rhizobium tropici CIAT 899 and Rhizobium sp. PRF 81 which are used in inoculants for common bean (Phaseolus vulgaris L.).</title>
        <authorList>
            <person name="Ormeno-Orrillo E."/>
            <person name="Menna P."/>
            <person name="Almeida L.G."/>
            <person name="Ollero F.J."/>
            <person name="Nicolas M.F."/>
            <person name="Pains Rodrigues E."/>
            <person name="Shigueyoshi Nakatani A."/>
            <person name="Silva Batista J.S."/>
            <person name="Oliveira Chueire L.M."/>
            <person name="Souza R.C."/>
            <person name="Ribeiro Vasconcelos A.T."/>
            <person name="Megias M."/>
            <person name="Hungria M."/>
            <person name="Martinez-Romero E."/>
        </authorList>
    </citation>
    <scope>NUCLEOTIDE SEQUENCE [LARGE SCALE GENOMIC DNA]</scope>
    <source>
        <strain evidence="2 3">PRF 81</strain>
    </source>
</reference>
<gene>
    <name evidence="2" type="ORF">RHSP_57614</name>
</gene>
<evidence type="ECO:0000313" key="3">
    <source>
        <dbReference type="Proteomes" id="UP000012429"/>
    </source>
</evidence>
<evidence type="ECO:0000256" key="1">
    <source>
        <dbReference type="SAM" id="MobiDB-lite"/>
    </source>
</evidence>
<comment type="caution">
    <text evidence="2">The sequence shown here is derived from an EMBL/GenBank/DDBJ whole genome shotgun (WGS) entry which is preliminary data.</text>
</comment>
<name>N6UTL3_9HYPH</name>
<accession>N6UTL3</accession>
<feature type="compositionally biased region" description="Basic and acidic residues" evidence="1">
    <location>
        <begin position="48"/>
        <end position="59"/>
    </location>
</feature>
<evidence type="ECO:0000313" key="2">
    <source>
        <dbReference type="EMBL" id="ENN85040.1"/>
    </source>
</evidence>
<organism evidence="2 3">
    <name type="scientific">Rhizobium freirei PRF 81</name>
    <dbReference type="NCBI Taxonomy" id="363754"/>
    <lineage>
        <taxon>Bacteria</taxon>
        <taxon>Pseudomonadati</taxon>
        <taxon>Pseudomonadota</taxon>
        <taxon>Alphaproteobacteria</taxon>
        <taxon>Hyphomicrobiales</taxon>
        <taxon>Rhizobiaceae</taxon>
        <taxon>Rhizobium/Agrobacterium group</taxon>
        <taxon>Rhizobium</taxon>
    </lineage>
</organism>
<keyword evidence="3" id="KW-1185">Reference proteome</keyword>
<protein>
    <submittedName>
        <fullName evidence="2">Uncharacterized protein</fullName>
    </submittedName>
</protein>
<dbReference type="STRING" id="363754.RHSP_57614"/>
<dbReference type="AlphaFoldDB" id="N6UTL3"/>
<feature type="region of interest" description="Disordered" evidence="1">
    <location>
        <begin position="48"/>
        <end position="75"/>
    </location>
</feature>
<sequence>MYALKHFQMADQRHIESNMHERLCVARMLETLALDRPVDDLLRQVEGQEIRDHRSRNDQQDPNLLQPGVRPNVTR</sequence>
<proteinExistence type="predicted"/>
<dbReference type="EMBL" id="AQHN01000084">
    <property type="protein sequence ID" value="ENN85040.1"/>
    <property type="molecule type" value="Genomic_DNA"/>
</dbReference>
<dbReference type="Proteomes" id="UP000012429">
    <property type="component" value="Unassembled WGS sequence"/>
</dbReference>